<sequence length="411" mass="45262">MSGRPRAAEKYFGLLVCIQPLQSRRGVAMTLLPLINWECNQEPHVSENHQRCGNEVRLCRISSGLDCTDRNRASVLTCSSCASRSMRREQRDEILRNREPESGKRQVKRARLALAVRLQAVNVSFIPGCAPGASSSVVEPATGHDDNAEPWIENVQGSRGRLEEMSRSSVHTEIWGADSCQLGSGFVTDIAGCLNYLYPASGESYLRDTILHTLLSQDAISRRRLEASHGNCGCPRLVAAYCDSFPIVCAAGRQINYEALIGERRCDVLLAGDAILPACTARVPNVIGGHRGVVVRPLAFHQGLLGLIPRRECSRILARGNCTVRSRWSAGFFGDLPVSLAKLRADPPVRFGDRNPCLRPILPRRRLDVVRPHSLLRRVDSGEACKPPAGSRADAGPYNNMLARVYVPWRP</sequence>
<organism evidence="1 2">
    <name type="scientific">Dryococelus australis</name>
    <dbReference type="NCBI Taxonomy" id="614101"/>
    <lineage>
        <taxon>Eukaryota</taxon>
        <taxon>Metazoa</taxon>
        <taxon>Ecdysozoa</taxon>
        <taxon>Arthropoda</taxon>
        <taxon>Hexapoda</taxon>
        <taxon>Insecta</taxon>
        <taxon>Pterygota</taxon>
        <taxon>Neoptera</taxon>
        <taxon>Polyneoptera</taxon>
        <taxon>Phasmatodea</taxon>
        <taxon>Verophasmatodea</taxon>
        <taxon>Anareolatae</taxon>
        <taxon>Phasmatidae</taxon>
        <taxon>Eurycanthinae</taxon>
        <taxon>Dryococelus</taxon>
    </lineage>
</organism>
<dbReference type="Proteomes" id="UP001159363">
    <property type="component" value="Chromosome 6"/>
</dbReference>
<comment type="caution">
    <text evidence="1">The sequence shown here is derived from an EMBL/GenBank/DDBJ whole genome shotgun (WGS) entry which is preliminary data.</text>
</comment>
<gene>
    <name evidence="1" type="ORF">PR048_019795</name>
</gene>
<name>A0ABQ9H4J4_9NEOP</name>
<evidence type="ECO:0000313" key="1">
    <source>
        <dbReference type="EMBL" id="KAJ8879189.1"/>
    </source>
</evidence>
<evidence type="ECO:0000313" key="2">
    <source>
        <dbReference type="Proteomes" id="UP001159363"/>
    </source>
</evidence>
<proteinExistence type="predicted"/>
<dbReference type="EMBL" id="JARBHB010000007">
    <property type="protein sequence ID" value="KAJ8879189.1"/>
    <property type="molecule type" value="Genomic_DNA"/>
</dbReference>
<protein>
    <submittedName>
        <fullName evidence="1">Uncharacterized protein</fullName>
    </submittedName>
</protein>
<accession>A0ABQ9H4J4</accession>
<keyword evidence="2" id="KW-1185">Reference proteome</keyword>
<reference evidence="1 2" key="1">
    <citation type="submission" date="2023-02" db="EMBL/GenBank/DDBJ databases">
        <title>LHISI_Scaffold_Assembly.</title>
        <authorList>
            <person name="Stuart O.P."/>
            <person name="Cleave R."/>
            <person name="Magrath M.J.L."/>
            <person name="Mikheyev A.S."/>
        </authorList>
    </citation>
    <scope>NUCLEOTIDE SEQUENCE [LARGE SCALE GENOMIC DNA]</scope>
    <source>
        <strain evidence="1">Daus_M_001</strain>
        <tissue evidence="1">Leg muscle</tissue>
    </source>
</reference>